<name>A0A0P6Y117_9CHLR</name>
<proteinExistence type="predicted"/>
<dbReference type="PROSITE" id="PS01124">
    <property type="entry name" value="HTH_ARAC_FAMILY_2"/>
    <property type="match status" value="1"/>
</dbReference>
<dbReference type="Gene3D" id="1.10.10.60">
    <property type="entry name" value="Homeodomain-like"/>
    <property type="match status" value="2"/>
</dbReference>
<dbReference type="PATRIC" id="fig|70996.4.peg.3722"/>
<sequence length="298" mass="33548">MKRIHELATLIGQVSEGEGTHATAIPGLYLSKISTTDAPPHIVDQAVFCVVAQGVKSIMLNDECYRYDSSKYLMIALDLPLLGQIVEATPETPMLGVTIELDFNEISRLIMEANLALLADSHQQRSLFVSPLDDDLLDGLIRMLSLLKKPNQIGVLAPLIRREIFYKLLLSEQSGLLRRMVAKNSQVSRIAAGLEWLKENATRPVRMDELAREVNMGLSTMHAWFKAVTAMSPLQFQKQLRLQKARQMLLAETTDVATVSLRVGYESASQFSREYRRMFGLPPLRDIERLRDAQKRAI</sequence>
<dbReference type="Pfam" id="PF06719">
    <property type="entry name" value="AraC_N"/>
    <property type="match status" value="1"/>
</dbReference>
<keyword evidence="6" id="KW-1185">Reference proteome</keyword>
<dbReference type="AlphaFoldDB" id="A0A0P6Y117"/>
<evidence type="ECO:0000313" key="6">
    <source>
        <dbReference type="Proteomes" id="UP000050277"/>
    </source>
</evidence>
<dbReference type="PANTHER" id="PTHR43436">
    <property type="entry name" value="ARAC-FAMILY TRANSCRIPTIONAL REGULATOR"/>
    <property type="match status" value="1"/>
</dbReference>
<feature type="domain" description="HTH araC/xylS-type" evidence="4">
    <location>
        <begin position="191"/>
        <end position="289"/>
    </location>
</feature>
<keyword evidence="2" id="KW-0238">DNA-binding</keyword>
<keyword evidence="3" id="KW-0804">Transcription</keyword>
<dbReference type="EMBL" id="LGKP01000022">
    <property type="protein sequence ID" value="KPL86221.1"/>
    <property type="molecule type" value="Genomic_DNA"/>
</dbReference>
<dbReference type="STRING" id="70996.SE18_15380"/>
<dbReference type="GO" id="GO:0043565">
    <property type="term" value="F:sequence-specific DNA binding"/>
    <property type="evidence" value="ECO:0007669"/>
    <property type="project" value="InterPro"/>
</dbReference>
<dbReference type="Proteomes" id="UP000050277">
    <property type="component" value="Unassembled WGS sequence"/>
</dbReference>
<reference evidence="5 6" key="1">
    <citation type="submission" date="2015-07" db="EMBL/GenBank/DDBJ databases">
        <title>Whole genome sequence of Herpetosiphon geysericola DSM 7119.</title>
        <authorList>
            <person name="Hemp J."/>
            <person name="Ward L.M."/>
            <person name="Pace L.A."/>
            <person name="Fischer W.W."/>
        </authorList>
    </citation>
    <scope>NUCLEOTIDE SEQUENCE [LARGE SCALE GENOMIC DNA]</scope>
    <source>
        <strain evidence="5 6">DSM 7119</strain>
    </source>
</reference>
<evidence type="ECO:0000259" key="4">
    <source>
        <dbReference type="PROSITE" id="PS01124"/>
    </source>
</evidence>
<dbReference type="Pfam" id="PF12833">
    <property type="entry name" value="HTH_18"/>
    <property type="match status" value="1"/>
</dbReference>
<organism evidence="5 6">
    <name type="scientific">Herpetosiphon geysericola</name>
    <dbReference type="NCBI Taxonomy" id="70996"/>
    <lineage>
        <taxon>Bacteria</taxon>
        <taxon>Bacillati</taxon>
        <taxon>Chloroflexota</taxon>
        <taxon>Chloroflexia</taxon>
        <taxon>Herpetosiphonales</taxon>
        <taxon>Herpetosiphonaceae</taxon>
        <taxon>Herpetosiphon</taxon>
    </lineage>
</organism>
<comment type="caution">
    <text evidence="5">The sequence shown here is derived from an EMBL/GenBank/DDBJ whole genome shotgun (WGS) entry which is preliminary data.</text>
</comment>
<evidence type="ECO:0000256" key="3">
    <source>
        <dbReference type="ARBA" id="ARBA00023163"/>
    </source>
</evidence>
<evidence type="ECO:0000313" key="5">
    <source>
        <dbReference type="EMBL" id="KPL86221.1"/>
    </source>
</evidence>
<dbReference type="SMART" id="SM00342">
    <property type="entry name" value="HTH_ARAC"/>
    <property type="match status" value="1"/>
</dbReference>
<keyword evidence="1" id="KW-0805">Transcription regulation</keyword>
<evidence type="ECO:0000256" key="1">
    <source>
        <dbReference type="ARBA" id="ARBA00023015"/>
    </source>
</evidence>
<dbReference type="OrthoDB" id="34150at2"/>
<dbReference type="RefSeq" id="WP_054535340.1">
    <property type="nucleotide sequence ID" value="NZ_LGKP01000022.1"/>
</dbReference>
<dbReference type="PANTHER" id="PTHR43436:SF1">
    <property type="entry name" value="TRANSCRIPTIONAL REGULATORY PROTEIN"/>
    <property type="match status" value="1"/>
</dbReference>
<gene>
    <name evidence="5" type="ORF">SE18_15380</name>
</gene>
<evidence type="ECO:0000256" key="2">
    <source>
        <dbReference type="ARBA" id="ARBA00023125"/>
    </source>
</evidence>
<dbReference type="InterPro" id="IPR018060">
    <property type="entry name" value="HTH_AraC"/>
</dbReference>
<dbReference type="InterPro" id="IPR009057">
    <property type="entry name" value="Homeodomain-like_sf"/>
</dbReference>
<dbReference type="InterPro" id="IPR009594">
    <property type="entry name" value="Tscrpt_reg_HTH_AraC_N"/>
</dbReference>
<accession>A0A0P6Y117</accession>
<dbReference type="GO" id="GO:0003700">
    <property type="term" value="F:DNA-binding transcription factor activity"/>
    <property type="evidence" value="ECO:0007669"/>
    <property type="project" value="InterPro"/>
</dbReference>
<protein>
    <recommendedName>
        <fullName evidence="4">HTH araC/xylS-type domain-containing protein</fullName>
    </recommendedName>
</protein>
<dbReference type="SUPFAM" id="SSF46689">
    <property type="entry name" value="Homeodomain-like"/>
    <property type="match status" value="2"/>
</dbReference>
<dbReference type="InterPro" id="IPR018062">
    <property type="entry name" value="HTH_AraC-typ_CS"/>
</dbReference>
<dbReference type="PROSITE" id="PS00041">
    <property type="entry name" value="HTH_ARAC_FAMILY_1"/>
    <property type="match status" value="1"/>
</dbReference>